<dbReference type="PANTHER" id="PTHR35601:SF1">
    <property type="entry name" value="TOXIN RELE"/>
    <property type="match status" value="1"/>
</dbReference>
<evidence type="ECO:0000256" key="1">
    <source>
        <dbReference type="ARBA" id="ARBA00006226"/>
    </source>
</evidence>
<name>A0A418JIN5_STAHY</name>
<reference evidence="3 4" key="1">
    <citation type="journal article" date="2016" name="Front. Microbiol.">
        <title>Comprehensive Phylogenetic Analysis of Bovine Non-aureus Staphylococci Species Based on Whole-Genome Sequencing.</title>
        <authorList>
            <person name="Naushad S."/>
            <person name="Barkema H.W."/>
            <person name="Luby C."/>
            <person name="Condas L.A."/>
            <person name="Nobrega D.B."/>
            <person name="Carson D.A."/>
            <person name="De Buck J."/>
        </authorList>
    </citation>
    <scope>NUCLEOTIDE SEQUENCE [LARGE SCALE GENOMIC DNA]</scope>
    <source>
        <strain evidence="3 4">SNUC 5959</strain>
    </source>
</reference>
<dbReference type="Gene3D" id="3.30.2310.20">
    <property type="entry name" value="RelE-like"/>
    <property type="match status" value="1"/>
</dbReference>
<evidence type="ECO:0000313" key="4">
    <source>
        <dbReference type="Proteomes" id="UP000285625"/>
    </source>
</evidence>
<protein>
    <submittedName>
        <fullName evidence="3">Type II toxin-antitoxin system RelE/ParE family toxin</fullName>
    </submittedName>
</protein>
<proteinExistence type="inferred from homology"/>
<dbReference type="InterPro" id="IPR035093">
    <property type="entry name" value="RelE/ParE_toxin_dom_sf"/>
</dbReference>
<dbReference type="RefSeq" id="WP_119635458.1">
    <property type="nucleotide sequence ID" value="NZ_JAHCNS010000011.1"/>
</dbReference>
<organism evidence="3 4">
    <name type="scientific">Staphylococcus hyicus</name>
    <dbReference type="NCBI Taxonomy" id="1284"/>
    <lineage>
        <taxon>Bacteria</taxon>
        <taxon>Bacillati</taxon>
        <taxon>Bacillota</taxon>
        <taxon>Bacilli</taxon>
        <taxon>Bacillales</taxon>
        <taxon>Staphylococcaceae</taxon>
        <taxon>Staphylococcus</taxon>
    </lineage>
</organism>
<dbReference type="InterPro" id="IPR007712">
    <property type="entry name" value="RelE/ParE_toxin"/>
</dbReference>
<evidence type="ECO:0000313" key="3">
    <source>
        <dbReference type="EMBL" id="RIO45604.1"/>
    </source>
</evidence>
<dbReference type="PANTHER" id="PTHR35601">
    <property type="entry name" value="TOXIN RELE"/>
    <property type="match status" value="1"/>
</dbReference>
<dbReference type="EMBL" id="QXVO01000018">
    <property type="protein sequence ID" value="RIO45604.1"/>
    <property type="molecule type" value="Genomic_DNA"/>
</dbReference>
<dbReference type="SUPFAM" id="SSF143011">
    <property type="entry name" value="RelE-like"/>
    <property type="match status" value="1"/>
</dbReference>
<accession>A0A418JIN5</accession>
<comment type="caution">
    <text evidence="3">The sequence shown here is derived from an EMBL/GenBank/DDBJ whole genome shotgun (WGS) entry which is preliminary data.</text>
</comment>
<sequence>MKYSLKISKKINKTLSKIDKPTRNILLKWLYNNVHNSDNLRLHGKAVQGELSNPWRYRIGKYRIIAEIQDDELVVLAIDVGIRGNVYKRK</sequence>
<dbReference type="Proteomes" id="UP000285625">
    <property type="component" value="Unassembled WGS sequence"/>
</dbReference>
<keyword evidence="2" id="KW-1277">Toxin-antitoxin system</keyword>
<comment type="similarity">
    <text evidence="1">Belongs to the RelE toxin family.</text>
</comment>
<dbReference type="Pfam" id="PF05016">
    <property type="entry name" value="ParE_toxin"/>
    <property type="match status" value="1"/>
</dbReference>
<gene>
    <name evidence="3" type="ORF">BUZ57_06925</name>
</gene>
<evidence type="ECO:0000256" key="2">
    <source>
        <dbReference type="ARBA" id="ARBA00022649"/>
    </source>
</evidence>
<dbReference type="AlphaFoldDB" id="A0A418JIN5"/>